<dbReference type="Pfam" id="PF00857">
    <property type="entry name" value="Isochorismatase"/>
    <property type="match status" value="1"/>
</dbReference>
<protein>
    <submittedName>
        <fullName evidence="3">Cysteine hydrolase</fullName>
    </submittedName>
</protein>
<dbReference type="GO" id="GO:0016787">
    <property type="term" value="F:hydrolase activity"/>
    <property type="evidence" value="ECO:0007669"/>
    <property type="project" value="UniProtKB-KW"/>
</dbReference>
<name>A0ABW9YG17_9GAMM</name>
<dbReference type="Proteomes" id="UP000738517">
    <property type="component" value="Unassembled WGS sequence"/>
</dbReference>
<evidence type="ECO:0000259" key="2">
    <source>
        <dbReference type="Pfam" id="PF00857"/>
    </source>
</evidence>
<proteinExistence type="predicted"/>
<evidence type="ECO:0000313" key="3">
    <source>
        <dbReference type="EMBL" id="NBI52526.1"/>
    </source>
</evidence>
<dbReference type="PANTHER" id="PTHR43540">
    <property type="entry name" value="PEROXYUREIDOACRYLATE/UREIDOACRYLATE AMIDOHYDROLASE-RELATED"/>
    <property type="match status" value="1"/>
</dbReference>
<keyword evidence="4" id="KW-1185">Reference proteome</keyword>
<dbReference type="SUPFAM" id="SSF52499">
    <property type="entry name" value="Isochorismatase-like hydrolases"/>
    <property type="match status" value="1"/>
</dbReference>
<evidence type="ECO:0000313" key="4">
    <source>
        <dbReference type="Proteomes" id="UP000738517"/>
    </source>
</evidence>
<reference evidence="3 4" key="1">
    <citation type="journal article" date="2017" name="Int. J. Syst. Evol. Microbiol.">
        <title>Photobacterium alginatilyticum sp. nov., a marine bacterium isolated from bottom seawater.</title>
        <authorList>
            <person name="Wang X."/>
            <person name="Wang Y."/>
            <person name="Yang X."/>
            <person name="Sun H."/>
            <person name="Li B."/>
            <person name="Zhang X.H."/>
        </authorList>
    </citation>
    <scope>NUCLEOTIDE SEQUENCE [LARGE SCALE GENOMIC DNA]</scope>
    <source>
        <strain evidence="3 4">P03D4</strain>
    </source>
</reference>
<dbReference type="InterPro" id="IPR000868">
    <property type="entry name" value="Isochorismatase-like_dom"/>
</dbReference>
<dbReference type="Gene3D" id="3.40.50.850">
    <property type="entry name" value="Isochorismatase-like"/>
    <property type="match status" value="1"/>
</dbReference>
<sequence>MTQHAGKALIIIDPQNDYFPEGKYPLWNTELILTNIKKAIGRARQQDIAVILVQHIANSEIGIAPFFNEGTEGAAIHPEITAAAPAATIVTKSFADSFEQTCLEHVLKEQGITELLLCGMMTQNCVTHTAISRQAEKYTVSVLADCCTTVDEMIHNIALNAMSTRVRLLTMD</sequence>
<dbReference type="PANTHER" id="PTHR43540:SF15">
    <property type="entry name" value="BLR5631 PROTEIN"/>
    <property type="match status" value="1"/>
</dbReference>
<feature type="domain" description="Isochorismatase-like" evidence="2">
    <location>
        <begin position="8"/>
        <end position="165"/>
    </location>
</feature>
<dbReference type="InterPro" id="IPR036380">
    <property type="entry name" value="Isochorismatase-like_sf"/>
</dbReference>
<keyword evidence="1 3" id="KW-0378">Hydrolase</keyword>
<dbReference type="EMBL" id="RSEJ01000006">
    <property type="protein sequence ID" value="NBI52526.1"/>
    <property type="molecule type" value="Genomic_DNA"/>
</dbReference>
<dbReference type="InterPro" id="IPR050272">
    <property type="entry name" value="Isochorismatase-like_hydrls"/>
</dbReference>
<dbReference type="CDD" id="cd01014">
    <property type="entry name" value="nicotinamidase_related"/>
    <property type="match status" value="1"/>
</dbReference>
<evidence type="ECO:0000256" key="1">
    <source>
        <dbReference type="ARBA" id="ARBA00022801"/>
    </source>
</evidence>
<dbReference type="RefSeq" id="WP_160649958.1">
    <property type="nucleotide sequence ID" value="NZ_RSEJ01000006.1"/>
</dbReference>
<accession>A0ABW9YG17</accession>
<comment type="caution">
    <text evidence="3">The sequence shown here is derived from an EMBL/GenBank/DDBJ whole genome shotgun (WGS) entry which is preliminary data.</text>
</comment>
<gene>
    <name evidence="3" type="ORF">EIZ48_08060</name>
</gene>
<organism evidence="3 4">
    <name type="scientific">Photobacterium alginatilyticum</name>
    <dbReference type="NCBI Taxonomy" id="1775171"/>
    <lineage>
        <taxon>Bacteria</taxon>
        <taxon>Pseudomonadati</taxon>
        <taxon>Pseudomonadota</taxon>
        <taxon>Gammaproteobacteria</taxon>
        <taxon>Vibrionales</taxon>
        <taxon>Vibrionaceae</taxon>
        <taxon>Photobacterium</taxon>
    </lineage>
</organism>